<dbReference type="Pfam" id="PF03140">
    <property type="entry name" value="DUF247"/>
    <property type="match status" value="1"/>
</dbReference>
<organism evidence="1 2">
    <name type="scientific">Canavalia gladiata</name>
    <name type="common">Sword bean</name>
    <name type="synonym">Dolichos gladiatus</name>
    <dbReference type="NCBI Taxonomy" id="3824"/>
    <lineage>
        <taxon>Eukaryota</taxon>
        <taxon>Viridiplantae</taxon>
        <taxon>Streptophyta</taxon>
        <taxon>Embryophyta</taxon>
        <taxon>Tracheophyta</taxon>
        <taxon>Spermatophyta</taxon>
        <taxon>Magnoliopsida</taxon>
        <taxon>eudicotyledons</taxon>
        <taxon>Gunneridae</taxon>
        <taxon>Pentapetalae</taxon>
        <taxon>rosids</taxon>
        <taxon>fabids</taxon>
        <taxon>Fabales</taxon>
        <taxon>Fabaceae</taxon>
        <taxon>Papilionoideae</taxon>
        <taxon>50 kb inversion clade</taxon>
        <taxon>NPAAA clade</taxon>
        <taxon>indigoferoid/millettioid clade</taxon>
        <taxon>Phaseoleae</taxon>
        <taxon>Canavalia</taxon>
    </lineage>
</organism>
<proteinExistence type="predicted"/>
<gene>
    <name evidence="1" type="ORF">VNO77_10819</name>
</gene>
<sequence>MSAMMNGDDVVNEIKAMLDGAEPPVTDECCIYRVPSDIRRINEDAYTPKVVSIGPFHHNGHPRLQNMERLKLLYCKAFVERAETTLESWVSYIEGVERNIRRCYSETVELNKKELVKLILVDSGFILELFWRSYHNEWSGTDTFLFKPWLATNVRLDLLLLENQLPFYVLDSLYNLSFSSRSDTVGKNRIHSFLELAFDYFAYYNKSNLAFHGISIRHFTDLIRTFHLQHPRQRRSRRTDEPVIHLLSATELVEAGVRFKVNARSDCLLDLRFSGRVLEIPQLKVEDWTEVLFRNMVALEQCHYPSESYFTDYVAVLDFLVNTGKDVDILVRKGVLVNWLGDTQSVANLFNSLWKNITHLNFSSHYFHLCQDLNAFCRDPWHKKKATLSRDYCNTPWQTAASIAGIVLLILSFVQTVCSVLQVIQQ</sequence>
<dbReference type="PANTHER" id="PTHR31170">
    <property type="entry name" value="BNAC04G53230D PROTEIN"/>
    <property type="match status" value="1"/>
</dbReference>
<evidence type="ECO:0000313" key="1">
    <source>
        <dbReference type="EMBL" id="KAK7351397.1"/>
    </source>
</evidence>
<accession>A0AAN9MGC1</accession>
<name>A0AAN9MGC1_CANGL</name>
<protein>
    <submittedName>
        <fullName evidence="1">Uncharacterized protein</fullName>
    </submittedName>
</protein>
<dbReference type="AlphaFoldDB" id="A0AAN9MGC1"/>
<dbReference type="InterPro" id="IPR004158">
    <property type="entry name" value="DUF247_pln"/>
</dbReference>
<comment type="caution">
    <text evidence="1">The sequence shown here is derived from an EMBL/GenBank/DDBJ whole genome shotgun (WGS) entry which is preliminary data.</text>
</comment>
<dbReference type="PANTHER" id="PTHR31170:SF23">
    <property type="match status" value="1"/>
</dbReference>
<dbReference type="EMBL" id="JAYMYQ010000002">
    <property type="protein sequence ID" value="KAK7351397.1"/>
    <property type="molecule type" value="Genomic_DNA"/>
</dbReference>
<reference evidence="1 2" key="1">
    <citation type="submission" date="2024-01" db="EMBL/GenBank/DDBJ databases">
        <title>The genomes of 5 underutilized Papilionoideae crops provide insights into root nodulation and disease resistanc.</title>
        <authorList>
            <person name="Jiang F."/>
        </authorList>
    </citation>
    <scope>NUCLEOTIDE SEQUENCE [LARGE SCALE GENOMIC DNA]</scope>
    <source>
        <strain evidence="1">LVBAO_FW01</strain>
        <tissue evidence="1">Leaves</tissue>
    </source>
</reference>
<dbReference type="Proteomes" id="UP001367508">
    <property type="component" value="Unassembled WGS sequence"/>
</dbReference>
<evidence type="ECO:0000313" key="2">
    <source>
        <dbReference type="Proteomes" id="UP001367508"/>
    </source>
</evidence>
<keyword evidence="2" id="KW-1185">Reference proteome</keyword>